<feature type="transmembrane region" description="Helical" evidence="5">
    <location>
        <begin position="371"/>
        <end position="394"/>
    </location>
</feature>
<feature type="transmembrane region" description="Helical" evidence="5">
    <location>
        <begin position="442"/>
        <end position="463"/>
    </location>
</feature>
<feature type="transmembrane region" description="Helical" evidence="5">
    <location>
        <begin position="57"/>
        <end position="78"/>
    </location>
</feature>
<keyword evidence="8" id="KW-1185">Reference proteome</keyword>
<feature type="transmembrane region" description="Helical" evidence="5">
    <location>
        <begin position="219"/>
        <end position="240"/>
    </location>
</feature>
<dbReference type="InterPro" id="IPR013057">
    <property type="entry name" value="AA_transpt_TM"/>
</dbReference>
<name>A0ABY6K0I0_9ARAC</name>
<accession>A0ABY6K0I0</accession>
<evidence type="ECO:0000256" key="1">
    <source>
        <dbReference type="ARBA" id="ARBA00004141"/>
    </source>
</evidence>
<organism evidence="7 8">
    <name type="scientific">Cordylochernes scorpioides</name>
    <dbReference type="NCBI Taxonomy" id="51811"/>
    <lineage>
        <taxon>Eukaryota</taxon>
        <taxon>Metazoa</taxon>
        <taxon>Ecdysozoa</taxon>
        <taxon>Arthropoda</taxon>
        <taxon>Chelicerata</taxon>
        <taxon>Arachnida</taxon>
        <taxon>Pseudoscorpiones</taxon>
        <taxon>Cheliferoidea</taxon>
        <taxon>Chernetidae</taxon>
        <taxon>Cordylochernes</taxon>
    </lineage>
</organism>
<dbReference type="EMBL" id="CP092864">
    <property type="protein sequence ID" value="UYV62429.1"/>
    <property type="molecule type" value="Genomic_DNA"/>
</dbReference>
<evidence type="ECO:0000256" key="3">
    <source>
        <dbReference type="ARBA" id="ARBA00022989"/>
    </source>
</evidence>
<dbReference type="PANTHER" id="PTHR22950">
    <property type="entry name" value="AMINO ACID TRANSPORTER"/>
    <property type="match status" value="1"/>
</dbReference>
<feature type="domain" description="Amino acid transporter transmembrane" evidence="6">
    <location>
        <begin position="22"/>
        <end position="398"/>
    </location>
</feature>
<reference evidence="7 8" key="1">
    <citation type="submission" date="2022-01" db="EMBL/GenBank/DDBJ databases">
        <title>A chromosomal length assembly of Cordylochernes scorpioides.</title>
        <authorList>
            <person name="Zeh D."/>
            <person name="Zeh J."/>
        </authorList>
    </citation>
    <scope>NUCLEOTIDE SEQUENCE [LARGE SCALE GENOMIC DNA]</scope>
    <source>
        <strain evidence="7">IN4F17</strain>
        <tissue evidence="7">Whole Body</tissue>
    </source>
</reference>
<feature type="transmembrane region" description="Helical" evidence="5">
    <location>
        <begin position="21"/>
        <end position="45"/>
    </location>
</feature>
<evidence type="ECO:0000313" key="7">
    <source>
        <dbReference type="EMBL" id="UYV62429.1"/>
    </source>
</evidence>
<evidence type="ECO:0000259" key="6">
    <source>
        <dbReference type="Pfam" id="PF01490"/>
    </source>
</evidence>
<proteinExistence type="predicted"/>
<evidence type="ECO:0000256" key="5">
    <source>
        <dbReference type="SAM" id="Phobius"/>
    </source>
</evidence>
<keyword evidence="3 5" id="KW-1133">Transmembrane helix</keyword>
<protein>
    <recommendedName>
        <fullName evidence="6">Amino acid transporter transmembrane domain-containing protein</fullName>
    </recommendedName>
</protein>
<evidence type="ECO:0000256" key="2">
    <source>
        <dbReference type="ARBA" id="ARBA00022692"/>
    </source>
</evidence>
<dbReference type="Pfam" id="PF01490">
    <property type="entry name" value="Aa_trans"/>
    <property type="match status" value="1"/>
</dbReference>
<keyword evidence="4 5" id="KW-0472">Membrane</keyword>
<keyword evidence="2 5" id="KW-0812">Transmembrane</keyword>
<feature type="transmembrane region" description="Helical" evidence="5">
    <location>
        <begin position="252"/>
        <end position="275"/>
    </location>
</feature>
<dbReference type="PANTHER" id="PTHR22950:SF703">
    <property type="entry name" value="AMINO ACID TRANSPORTER TRANSMEMBRANE DOMAIN-CONTAINING PROTEIN"/>
    <property type="match status" value="1"/>
</dbReference>
<feature type="transmembrane region" description="Helical" evidence="5">
    <location>
        <begin position="175"/>
        <end position="199"/>
    </location>
</feature>
<feature type="transmembrane region" description="Helical" evidence="5">
    <location>
        <begin position="295"/>
        <end position="312"/>
    </location>
</feature>
<dbReference type="Proteomes" id="UP001235939">
    <property type="component" value="Chromosome 02"/>
</dbReference>
<gene>
    <name evidence="7" type="ORF">LAZ67_2000508</name>
</gene>
<evidence type="ECO:0000256" key="4">
    <source>
        <dbReference type="ARBA" id="ARBA00023136"/>
    </source>
</evidence>
<sequence length="483" mass="53897">MTDSPTRDEEKNVTEKKKKGLSLILTVIFIVAEMSGAGMMAFPLAFTNSGWLGVGMLIWYCFNAAYTGILLGRCWIILEERWPEYKTELGDPYPTIGEKAVGRWVKGITTESLCRIPVSILSHITLLGCGVVFILLISKFLQQMLPNQGISFCVWVLILTAILMPVSFLGSPHDFWFMAVAALATTVIACVIALVVMAQDYTNIAYQPTVMPALSFKEFFLALSTFSFAFGGSSTFPSFQNDMKNRNKFQKAVVIAYGILLVMFLSVGVSGFLVYGDRNTSNILETLSSGYLRNIAQFLLIAHLFTAFQIMINTPCQEYEQMLGVPRVFSPNRLTTDCVSEFTWKRVAVRTTVMIVIAFVCLSIPEFGKILNLVGAIAANTTTFVLPAIFYIYLCSQRTDPSWPDRYHPSLSPQRHNPFEHTECALANLFLCDRRISIFTKIYLWIIILMGVFSGIIGTYAAFSDIVDPTAFSKPCYLTGFMG</sequence>
<evidence type="ECO:0000313" key="8">
    <source>
        <dbReference type="Proteomes" id="UP001235939"/>
    </source>
</evidence>
<feature type="transmembrane region" description="Helical" evidence="5">
    <location>
        <begin position="116"/>
        <end position="137"/>
    </location>
</feature>
<comment type="subcellular location">
    <subcellularLocation>
        <location evidence="1">Membrane</location>
        <topology evidence="1">Multi-pass membrane protein</topology>
    </subcellularLocation>
</comment>
<feature type="transmembrane region" description="Helical" evidence="5">
    <location>
        <begin position="149"/>
        <end position="168"/>
    </location>
</feature>
<feature type="transmembrane region" description="Helical" evidence="5">
    <location>
        <begin position="347"/>
        <end position="365"/>
    </location>
</feature>